<keyword evidence="4" id="KW-1185">Reference proteome</keyword>
<feature type="region of interest" description="Disordered" evidence="2">
    <location>
        <begin position="118"/>
        <end position="139"/>
    </location>
</feature>
<sequence>FVEDFISASAKNLADEEEEEPTYGQEEDEVEDEFNFCLNYGTRLKELQLQKLKTKESYSGSTMRLNKKDYDAVLATKGAKKYMRVRTEFGWDITLRAPPKRAEPLLSRWLRKEPKEVRVKTNGDDRGKNSVGGEQSRKDLIERNNEIRTIAPKGFRRGVVESVRRRYENVEVIEKNKTKEALESLEDRLMEYKDGKKRQRIQQEGNSNNTTLMIIDSNIEISAATNEQADRTQ</sequence>
<gene>
    <name evidence="3" type="ORF">Gotri_022277</name>
</gene>
<protein>
    <submittedName>
        <fullName evidence="3">Uncharacterized protein</fullName>
    </submittedName>
</protein>
<feature type="coiled-coil region" evidence="1">
    <location>
        <begin position="175"/>
        <end position="202"/>
    </location>
</feature>
<feature type="compositionally biased region" description="Basic and acidic residues" evidence="2">
    <location>
        <begin position="118"/>
        <end position="128"/>
    </location>
</feature>
<dbReference type="EMBL" id="JABEZW010000002">
    <property type="protein sequence ID" value="MBA0759380.1"/>
    <property type="molecule type" value="Genomic_DNA"/>
</dbReference>
<proteinExistence type="predicted"/>
<accession>A0A7J9DF37</accession>
<evidence type="ECO:0000256" key="1">
    <source>
        <dbReference type="SAM" id="Coils"/>
    </source>
</evidence>
<dbReference type="AlphaFoldDB" id="A0A7J9DF37"/>
<evidence type="ECO:0000313" key="3">
    <source>
        <dbReference type="EMBL" id="MBA0759380.1"/>
    </source>
</evidence>
<dbReference type="Proteomes" id="UP000593568">
    <property type="component" value="Unassembled WGS sequence"/>
</dbReference>
<keyword evidence="1" id="KW-0175">Coiled coil</keyword>
<evidence type="ECO:0000256" key="2">
    <source>
        <dbReference type="SAM" id="MobiDB-lite"/>
    </source>
</evidence>
<organism evidence="3 4">
    <name type="scientific">Gossypium trilobum</name>
    <dbReference type="NCBI Taxonomy" id="34281"/>
    <lineage>
        <taxon>Eukaryota</taxon>
        <taxon>Viridiplantae</taxon>
        <taxon>Streptophyta</taxon>
        <taxon>Embryophyta</taxon>
        <taxon>Tracheophyta</taxon>
        <taxon>Spermatophyta</taxon>
        <taxon>Magnoliopsida</taxon>
        <taxon>eudicotyledons</taxon>
        <taxon>Gunneridae</taxon>
        <taxon>Pentapetalae</taxon>
        <taxon>rosids</taxon>
        <taxon>malvids</taxon>
        <taxon>Malvales</taxon>
        <taxon>Malvaceae</taxon>
        <taxon>Malvoideae</taxon>
        <taxon>Gossypium</taxon>
    </lineage>
</organism>
<feature type="non-terminal residue" evidence="3">
    <location>
        <position position="1"/>
    </location>
</feature>
<comment type="caution">
    <text evidence="3">The sequence shown here is derived from an EMBL/GenBank/DDBJ whole genome shotgun (WGS) entry which is preliminary data.</text>
</comment>
<evidence type="ECO:0000313" key="4">
    <source>
        <dbReference type="Proteomes" id="UP000593568"/>
    </source>
</evidence>
<reference evidence="3 4" key="1">
    <citation type="journal article" date="2019" name="Genome Biol. Evol.">
        <title>Insights into the evolution of the New World diploid cottons (Gossypium, subgenus Houzingenia) based on genome sequencing.</title>
        <authorList>
            <person name="Grover C.E."/>
            <person name="Arick M.A. 2nd"/>
            <person name="Thrash A."/>
            <person name="Conover J.L."/>
            <person name="Sanders W.S."/>
            <person name="Peterson D.G."/>
            <person name="Frelichowski J.E."/>
            <person name="Scheffler J.A."/>
            <person name="Scheffler B.E."/>
            <person name="Wendel J.F."/>
        </authorList>
    </citation>
    <scope>NUCLEOTIDE SEQUENCE [LARGE SCALE GENOMIC DNA]</scope>
    <source>
        <strain evidence="3">8</strain>
        <tissue evidence="3">Leaf</tissue>
    </source>
</reference>
<name>A0A7J9DF37_9ROSI</name>